<dbReference type="Pfam" id="PF00892">
    <property type="entry name" value="EamA"/>
    <property type="match status" value="2"/>
</dbReference>
<name>A0A4U6T2K5_SETVI</name>
<dbReference type="PANTHER" id="PTHR31218">
    <property type="entry name" value="WAT1-RELATED PROTEIN"/>
    <property type="match status" value="1"/>
</dbReference>
<evidence type="ECO:0000256" key="2">
    <source>
        <dbReference type="ARBA" id="ARBA00007635"/>
    </source>
</evidence>
<dbReference type="InterPro" id="IPR037185">
    <property type="entry name" value="EmrE-like"/>
</dbReference>
<proteinExistence type="inferred from homology"/>
<organism evidence="9 10">
    <name type="scientific">Setaria viridis</name>
    <name type="common">Green bristlegrass</name>
    <name type="synonym">Setaria italica subsp. viridis</name>
    <dbReference type="NCBI Taxonomy" id="4556"/>
    <lineage>
        <taxon>Eukaryota</taxon>
        <taxon>Viridiplantae</taxon>
        <taxon>Streptophyta</taxon>
        <taxon>Embryophyta</taxon>
        <taxon>Tracheophyta</taxon>
        <taxon>Spermatophyta</taxon>
        <taxon>Magnoliopsida</taxon>
        <taxon>Liliopsida</taxon>
        <taxon>Poales</taxon>
        <taxon>Poaceae</taxon>
        <taxon>PACMAD clade</taxon>
        <taxon>Panicoideae</taxon>
        <taxon>Panicodae</taxon>
        <taxon>Paniceae</taxon>
        <taxon>Cenchrinae</taxon>
        <taxon>Setaria</taxon>
    </lineage>
</organism>
<evidence type="ECO:0000256" key="4">
    <source>
        <dbReference type="ARBA" id="ARBA00022989"/>
    </source>
</evidence>
<keyword evidence="10" id="KW-1185">Reference proteome</keyword>
<dbReference type="SUPFAM" id="SSF103481">
    <property type="entry name" value="Multidrug resistance efflux transporter EmrE"/>
    <property type="match status" value="2"/>
</dbReference>
<feature type="domain" description="EamA" evidence="8">
    <location>
        <begin position="270"/>
        <end position="407"/>
    </location>
</feature>
<feature type="transmembrane region" description="Helical" evidence="7">
    <location>
        <begin position="108"/>
        <end position="130"/>
    </location>
</feature>
<comment type="similarity">
    <text evidence="2">Belongs to the drug/metabolite transporter (DMT) superfamily. Plant drug/metabolite exporter (P-DME) (TC 2.A.7.4) family.</text>
</comment>
<dbReference type="InterPro" id="IPR000620">
    <property type="entry name" value="EamA_dom"/>
</dbReference>
<dbReference type="GO" id="GO:0022857">
    <property type="term" value="F:transmembrane transporter activity"/>
    <property type="evidence" value="ECO:0007669"/>
    <property type="project" value="InterPro"/>
</dbReference>
<dbReference type="Gramene" id="TKV95799">
    <property type="protein sequence ID" value="TKV95799"/>
    <property type="gene ID" value="SEVIR_9G385300v2"/>
</dbReference>
<feature type="transmembrane region" description="Helical" evidence="7">
    <location>
        <begin position="175"/>
        <end position="196"/>
    </location>
</feature>
<keyword evidence="4 7" id="KW-1133">Transmembrane helix</keyword>
<dbReference type="EMBL" id="CM016560">
    <property type="protein sequence ID" value="TKV95799.1"/>
    <property type="molecule type" value="Genomic_DNA"/>
</dbReference>
<dbReference type="AlphaFoldDB" id="A0A4U6T2K5"/>
<feature type="transmembrane region" description="Helical" evidence="7">
    <location>
        <begin position="335"/>
        <end position="353"/>
    </location>
</feature>
<feature type="transmembrane region" description="Helical" evidence="7">
    <location>
        <begin position="300"/>
        <end position="323"/>
    </location>
</feature>
<feature type="domain" description="EamA" evidence="8">
    <location>
        <begin position="87"/>
        <end position="219"/>
    </location>
</feature>
<comment type="subcellular location">
    <subcellularLocation>
        <location evidence="1">Membrane</location>
        <topology evidence="1">Multi-pass membrane protein</topology>
    </subcellularLocation>
</comment>
<accession>A0A4U6T2K5</accession>
<dbReference type="OMA" id="PVMIKYP"/>
<evidence type="ECO:0000256" key="6">
    <source>
        <dbReference type="SAM" id="MobiDB-lite"/>
    </source>
</evidence>
<dbReference type="InterPro" id="IPR030184">
    <property type="entry name" value="WAT1-related"/>
</dbReference>
<protein>
    <recommendedName>
        <fullName evidence="8">EamA domain-containing protein</fullName>
    </recommendedName>
</protein>
<evidence type="ECO:0000256" key="1">
    <source>
        <dbReference type="ARBA" id="ARBA00004141"/>
    </source>
</evidence>
<sequence length="444" mass="48187">MELLLMVLQHLTGDILFQASQERIESALLQTRRAEENRKMGEEGDDGPTPLLKRRRSPPWSAIRRRLLSALADNKDAWRAHAGMAFVQLAYSGYHVLTKAMLDVGMNQVVFCVYRDLVALAVLAPVAFLRERRERPPVTPQLLASFALLGFTGLYANPLLFLVGLHNTNASYAAAFQPSIPVITFVLAAIVGVEAINISTKDGILKVLGTVVCVSGAILMALYRGPSLIGSGGTNTANGIVTPGTWSSTPYLVQWLTSTMLEYGVETWHLGVLCLIGNCSLVAVYLVIQAPVMIKYPASLSLTAYSYFFASIFMVLTGVLATNGLHEWALTKTEIIAILYAGIVASCMCYATMTWANKILGPSLVSLYNPLQPACSTILSTIFLGDPVYVGSIIGGVFIIAGLYIVTWARYNEARRTSSDGCLNPLLLGPPRVPKTQESSFMDP</sequence>
<feature type="region of interest" description="Disordered" evidence="6">
    <location>
        <begin position="35"/>
        <end position="54"/>
    </location>
</feature>
<evidence type="ECO:0000313" key="10">
    <source>
        <dbReference type="Proteomes" id="UP000298652"/>
    </source>
</evidence>
<evidence type="ECO:0000256" key="3">
    <source>
        <dbReference type="ARBA" id="ARBA00022692"/>
    </source>
</evidence>
<reference evidence="9" key="1">
    <citation type="submission" date="2019-03" db="EMBL/GenBank/DDBJ databases">
        <title>WGS assembly of Setaria viridis.</title>
        <authorList>
            <person name="Huang P."/>
            <person name="Jenkins J."/>
            <person name="Grimwood J."/>
            <person name="Barry K."/>
            <person name="Healey A."/>
            <person name="Mamidi S."/>
            <person name="Sreedasyam A."/>
            <person name="Shu S."/>
            <person name="Feldman M."/>
            <person name="Wu J."/>
            <person name="Yu Y."/>
            <person name="Chen C."/>
            <person name="Johnson J."/>
            <person name="Rokhsar D."/>
            <person name="Baxter I."/>
            <person name="Schmutz J."/>
            <person name="Brutnell T."/>
            <person name="Kellogg E."/>
        </authorList>
    </citation>
    <scope>NUCLEOTIDE SEQUENCE [LARGE SCALE GENOMIC DNA]</scope>
</reference>
<keyword evidence="5 7" id="KW-0472">Membrane</keyword>
<feature type="transmembrane region" description="Helical" evidence="7">
    <location>
        <begin position="142"/>
        <end position="163"/>
    </location>
</feature>
<feature type="transmembrane region" description="Helical" evidence="7">
    <location>
        <begin position="268"/>
        <end position="288"/>
    </location>
</feature>
<evidence type="ECO:0000256" key="5">
    <source>
        <dbReference type="ARBA" id="ARBA00023136"/>
    </source>
</evidence>
<dbReference type="GO" id="GO:0016020">
    <property type="term" value="C:membrane"/>
    <property type="evidence" value="ECO:0007669"/>
    <property type="project" value="UniProtKB-SubCell"/>
</dbReference>
<keyword evidence="3 7" id="KW-0812">Transmembrane</keyword>
<feature type="transmembrane region" description="Helical" evidence="7">
    <location>
        <begin position="203"/>
        <end position="223"/>
    </location>
</feature>
<feature type="transmembrane region" description="Helical" evidence="7">
    <location>
        <begin position="389"/>
        <end position="409"/>
    </location>
</feature>
<evidence type="ECO:0000259" key="8">
    <source>
        <dbReference type="Pfam" id="PF00892"/>
    </source>
</evidence>
<evidence type="ECO:0000313" key="9">
    <source>
        <dbReference type="EMBL" id="TKV95799.1"/>
    </source>
</evidence>
<evidence type="ECO:0000256" key="7">
    <source>
        <dbReference type="SAM" id="Phobius"/>
    </source>
</evidence>
<gene>
    <name evidence="9" type="ORF">SEVIR_9G385300v2</name>
</gene>
<dbReference type="Proteomes" id="UP000298652">
    <property type="component" value="Chromosome 9"/>
</dbReference>